<dbReference type="EMBL" id="JACHLK010000011">
    <property type="protein sequence ID" value="MBB6562076.1"/>
    <property type="molecule type" value="Genomic_DNA"/>
</dbReference>
<sequence length="200" mass="21748">MPPVLERPFFNLSVVRTPLHGLVGQFAGLPPLVALRAENTALDFPAQGYQRGALPLLLWSPACDPGLTAVMPGVGSGDHFVLSYACERFGHDGVAVRSSTMADAEPINEFITYAGNRMQRAVRAMKDAPRWDFFQQGEPLPCEATHAYTARRVRDRLQREAVLDCLHAWGAPVREAAFWQSAQPAVTLVRGVPSAPASLG</sequence>
<reference evidence="1 2" key="1">
    <citation type="submission" date="2020-08" db="EMBL/GenBank/DDBJ databases">
        <title>Functional genomics of gut bacteria from endangered species of beetles.</title>
        <authorList>
            <person name="Carlos-Shanley C."/>
        </authorList>
    </citation>
    <scope>NUCLEOTIDE SEQUENCE [LARGE SCALE GENOMIC DNA]</scope>
    <source>
        <strain evidence="1 2">S00198</strain>
    </source>
</reference>
<keyword evidence="2" id="KW-1185">Reference proteome</keyword>
<dbReference type="RefSeq" id="WP_184861740.1">
    <property type="nucleotide sequence ID" value="NZ_JACHLK010000011.1"/>
</dbReference>
<evidence type="ECO:0000313" key="2">
    <source>
        <dbReference type="Proteomes" id="UP000575083"/>
    </source>
</evidence>
<dbReference type="Proteomes" id="UP000575083">
    <property type="component" value="Unassembled WGS sequence"/>
</dbReference>
<gene>
    <name evidence="1" type="ORF">HNP48_004785</name>
</gene>
<comment type="caution">
    <text evidence="1">The sequence shown here is derived from an EMBL/GenBank/DDBJ whole genome shotgun (WGS) entry which is preliminary data.</text>
</comment>
<dbReference type="AlphaFoldDB" id="A0A7X0PHP1"/>
<name>A0A7X0PHP1_9BURK</name>
<organism evidence="1 2">
    <name type="scientific">Acidovorax soli</name>
    <dbReference type="NCBI Taxonomy" id="592050"/>
    <lineage>
        <taxon>Bacteria</taxon>
        <taxon>Pseudomonadati</taxon>
        <taxon>Pseudomonadota</taxon>
        <taxon>Betaproteobacteria</taxon>
        <taxon>Burkholderiales</taxon>
        <taxon>Comamonadaceae</taxon>
        <taxon>Acidovorax</taxon>
    </lineage>
</organism>
<evidence type="ECO:0000313" key="1">
    <source>
        <dbReference type="EMBL" id="MBB6562076.1"/>
    </source>
</evidence>
<proteinExistence type="predicted"/>
<protein>
    <submittedName>
        <fullName evidence="1">Uncharacterized protein</fullName>
    </submittedName>
</protein>
<accession>A0A7X0PHP1</accession>